<feature type="transmembrane region" description="Helical" evidence="1">
    <location>
        <begin position="39"/>
        <end position="57"/>
    </location>
</feature>
<comment type="caution">
    <text evidence="2">The sequence shown here is derived from an EMBL/GenBank/DDBJ whole genome shotgun (WGS) entry which is preliminary data.</text>
</comment>
<protein>
    <submittedName>
        <fullName evidence="2">DUF2244 domain-containing protein</fullName>
    </submittedName>
</protein>
<dbReference type="RefSeq" id="WP_263336200.1">
    <property type="nucleotide sequence ID" value="NZ_JAOVQO010000010.1"/>
</dbReference>
<name>A0ABT2X3W4_9RHOB</name>
<gene>
    <name evidence="2" type="ORF">OEZ60_11535</name>
</gene>
<keyword evidence="1" id="KW-0472">Membrane</keyword>
<sequence length="174" mass="19378">MPYHWVRRPEEAPEKSGASSREPVAELVLWPHRSLPRTGFVGFIAATAALLSLPLFAVLGTKVLWGLLPFLVLTVWGIWRALSSSYRTGELTERLTLHPDRIEILRRAPDGSELRWEANPYWVSVALHATGGPVPDYLTLKGEGREVELGAFLSPEERRDLAGALREMLSAARS</sequence>
<keyword evidence="1" id="KW-0812">Transmembrane</keyword>
<dbReference type="InterPro" id="IPR019253">
    <property type="entry name" value="DUF2244_TM"/>
</dbReference>
<evidence type="ECO:0000313" key="3">
    <source>
        <dbReference type="Proteomes" id="UP001209535"/>
    </source>
</evidence>
<organism evidence="2 3">
    <name type="scientific">Albidovulum salinarum</name>
    <dbReference type="NCBI Taxonomy" id="2984153"/>
    <lineage>
        <taxon>Bacteria</taxon>
        <taxon>Pseudomonadati</taxon>
        <taxon>Pseudomonadota</taxon>
        <taxon>Alphaproteobacteria</taxon>
        <taxon>Rhodobacterales</taxon>
        <taxon>Paracoccaceae</taxon>
        <taxon>Albidovulum</taxon>
    </lineage>
</organism>
<reference evidence="2 3" key="1">
    <citation type="submission" date="2022-10" db="EMBL/GenBank/DDBJ databases">
        <title>Defluviimonas sp. nov., isolated from ocean surface sediments.</title>
        <authorList>
            <person name="He W."/>
            <person name="Wang L."/>
            <person name="Zhang D.-F."/>
        </authorList>
    </citation>
    <scope>NUCLEOTIDE SEQUENCE [LARGE SCALE GENOMIC DNA]</scope>
    <source>
        <strain evidence="2 3">WL0024</strain>
    </source>
</reference>
<evidence type="ECO:0000256" key="1">
    <source>
        <dbReference type="SAM" id="Phobius"/>
    </source>
</evidence>
<proteinExistence type="predicted"/>
<keyword evidence="1" id="KW-1133">Transmembrane helix</keyword>
<dbReference type="Pfam" id="PF10003">
    <property type="entry name" value="DUF2244"/>
    <property type="match status" value="1"/>
</dbReference>
<dbReference type="EMBL" id="JAOVQO010000010">
    <property type="protein sequence ID" value="MCU9848637.1"/>
    <property type="molecule type" value="Genomic_DNA"/>
</dbReference>
<accession>A0ABT2X3W4</accession>
<evidence type="ECO:0000313" key="2">
    <source>
        <dbReference type="EMBL" id="MCU9848637.1"/>
    </source>
</evidence>
<feature type="transmembrane region" description="Helical" evidence="1">
    <location>
        <begin position="63"/>
        <end position="82"/>
    </location>
</feature>
<dbReference type="Proteomes" id="UP001209535">
    <property type="component" value="Unassembled WGS sequence"/>
</dbReference>
<keyword evidence="3" id="KW-1185">Reference proteome</keyword>